<dbReference type="Pfam" id="PF01797">
    <property type="entry name" value="Y1_Tnp"/>
    <property type="match status" value="1"/>
</dbReference>
<dbReference type="PANTHER" id="PTHR33360:SF2">
    <property type="entry name" value="TRANSPOSASE FOR INSERTION SEQUENCE ELEMENT IS200"/>
    <property type="match status" value="1"/>
</dbReference>
<dbReference type="Gene3D" id="3.30.70.1290">
    <property type="entry name" value="Transposase IS200-like"/>
    <property type="match status" value="1"/>
</dbReference>
<reference evidence="2 3" key="1">
    <citation type="submission" date="2019-02" db="EMBL/GenBank/DDBJ databases">
        <title>Deep-cultivation of Planctomycetes and their phenomic and genomic characterization uncovers novel biology.</title>
        <authorList>
            <person name="Wiegand S."/>
            <person name="Jogler M."/>
            <person name="Boedeker C."/>
            <person name="Pinto D."/>
            <person name="Vollmers J."/>
            <person name="Rivas-Marin E."/>
            <person name="Kohn T."/>
            <person name="Peeters S.H."/>
            <person name="Heuer A."/>
            <person name="Rast P."/>
            <person name="Oberbeckmann S."/>
            <person name="Bunk B."/>
            <person name="Jeske O."/>
            <person name="Meyerdierks A."/>
            <person name="Storesund J.E."/>
            <person name="Kallscheuer N."/>
            <person name="Luecker S."/>
            <person name="Lage O.M."/>
            <person name="Pohl T."/>
            <person name="Merkel B.J."/>
            <person name="Hornburger P."/>
            <person name="Mueller R.-W."/>
            <person name="Bruemmer F."/>
            <person name="Labrenz M."/>
            <person name="Spormann A.M."/>
            <person name="Op den Camp H."/>
            <person name="Overmann J."/>
            <person name="Amann R."/>
            <person name="Jetten M.S.M."/>
            <person name="Mascher T."/>
            <person name="Medema M.H."/>
            <person name="Devos D.P."/>
            <person name="Kaster A.-K."/>
            <person name="Ovreas L."/>
            <person name="Rohde M."/>
            <person name="Galperin M.Y."/>
            <person name="Jogler C."/>
        </authorList>
    </citation>
    <scope>NUCLEOTIDE SEQUENCE [LARGE SCALE GENOMIC DNA]</scope>
    <source>
        <strain evidence="2 3">Mal33</strain>
    </source>
</reference>
<dbReference type="PANTHER" id="PTHR33360">
    <property type="entry name" value="TRANSPOSASE FOR INSERTION SEQUENCE ELEMENT IS200"/>
    <property type="match status" value="1"/>
</dbReference>
<dbReference type="NCBIfam" id="NF033573">
    <property type="entry name" value="transpos_IS200"/>
    <property type="match status" value="1"/>
</dbReference>
<dbReference type="SMART" id="SM01321">
    <property type="entry name" value="Y1_Tnp"/>
    <property type="match status" value="1"/>
</dbReference>
<evidence type="ECO:0000259" key="1">
    <source>
        <dbReference type="SMART" id="SM01321"/>
    </source>
</evidence>
<dbReference type="GO" id="GO:0006313">
    <property type="term" value="P:DNA transposition"/>
    <property type="evidence" value="ECO:0007669"/>
    <property type="project" value="InterPro"/>
</dbReference>
<organism evidence="2 3">
    <name type="scientific">Rosistilla oblonga</name>
    <dbReference type="NCBI Taxonomy" id="2527990"/>
    <lineage>
        <taxon>Bacteria</taxon>
        <taxon>Pseudomonadati</taxon>
        <taxon>Planctomycetota</taxon>
        <taxon>Planctomycetia</taxon>
        <taxon>Pirellulales</taxon>
        <taxon>Pirellulaceae</taxon>
        <taxon>Rosistilla</taxon>
    </lineage>
</organism>
<keyword evidence="3" id="KW-1185">Reference proteome</keyword>
<accession>A0A518IWE9</accession>
<feature type="domain" description="Transposase IS200-like" evidence="1">
    <location>
        <begin position="5"/>
        <end position="119"/>
    </location>
</feature>
<dbReference type="GO" id="GO:0004803">
    <property type="term" value="F:transposase activity"/>
    <property type="evidence" value="ECO:0007669"/>
    <property type="project" value="InterPro"/>
</dbReference>
<proteinExistence type="predicted"/>
<dbReference type="InterPro" id="IPR002686">
    <property type="entry name" value="Transposase_17"/>
</dbReference>
<gene>
    <name evidence="2" type="ORF">Mal33_34160</name>
</gene>
<evidence type="ECO:0000313" key="2">
    <source>
        <dbReference type="EMBL" id="QDV57406.1"/>
    </source>
</evidence>
<protein>
    <submittedName>
        <fullName evidence="2">Transposase IS200 like protein</fullName>
    </submittedName>
</protein>
<dbReference type="SUPFAM" id="SSF143422">
    <property type="entry name" value="Transposase IS200-like"/>
    <property type="match status" value="1"/>
</dbReference>
<dbReference type="InterPro" id="IPR036515">
    <property type="entry name" value="Transposase_17_sf"/>
</dbReference>
<name>A0A518IWE9_9BACT</name>
<dbReference type="GO" id="GO:0003677">
    <property type="term" value="F:DNA binding"/>
    <property type="evidence" value="ECO:0007669"/>
    <property type="project" value="InterPro"/>
</dbReference>
<dbReference type="EMBL" id="CP036318">
    <property type="protein sequence ID" value="QDV57406.1"/>
    <property type="molecule type" value="Genomic_DNA"/>
</dbReference>
<dbReference type="Proteomes" id="UP000316770">
    <property type="component" value="Chromosome"/>
</dbReference>
<sequence>MSSTHTNLLFHIVYSTKYRRDMIGADVQPRLYEYIGGVVREHKGILLEVGGMPDHVHLLAKLSPAVAISDVLRFVKANSSKWVNETLAPKLPFAWQRGFGAFSVSASNVPEVTNYIQTQAEHHRKLTFRDEYRALLERHGIEFDERYLFEEEHVV</sequence>
<evidence type="ECO:0000313" key="3">
    <source>
        <dbReference type="Proteomes" id="UP000316770"/>
    </source>
</evidence>
<dbReference type="AlphaFoldDB" id="A0A518IWE9"/>
<dbReference type="RefSeq" id="WP_145286780.1">
    <property type="nucleotide sequence ID" value="NZ_CP036318.1"/>
</dbReference>